<proteinExistence type="predicted"/>
<evidence type="ECO:0000313" key="4">
    <source>
        <dbReference type="Proteomes" id="UP000277580"/>
    </source>
</evidence>
<name>A0A3N4KUP2_9PEZI</name>
<evidence type="ECO:0000256" key="2">
    <source>
        <dbReference type="SAM" id="SignalP"/>
    </source>
</evidence>
<accession>A0A3N4KUP2</accession>
<keyword evidence="2" id="KW-0732">Signal</keyword>
<dbReference type="EMBL" id="ML119124">
    <property type="protein sequence ID" value="RPB13218.1"/>
    <property type="molecule type" value="Genomic_DNA"/>
</dbReference>
<evidence type="ECO:0000313" key="3">
    <source>
        <dbReference type="EMBL" id="RPB13218.1"/>
    </source>
</evidence>
<feature type="signal peptide" evidence="2">
    <location>
        <begin position="1"/>
        <end position="16"/>
    </location>
</feature>
<keyword evidence="1" id="KW-0812">Transmembrane</keyword>
<feature type="transmembrane region" description="Helical" evidence="1">
    <location>
        <begin position="32"/>
        <end position="53"/>
    </location>
</feature>
<protein>
    <recommendedName>
        <fullName evidence="5">Secreted protein</fullName>
    </recommendedName>
</protein>
<dbReference type="AlphaFoldDB" id="A0A3N4KUP2"/>
<keyword evidence="1" id="KW-0472">Membrane</keyword>
<evidence type="ECO:0008006" key="5">
    <source>
        <dbReference type="Google" id="ProtNLM"/>
    </source>
</evidence>
<dbReference type="InParanoid" id="A0A3N4KUP2"/>
<keyword evidence="4" id="KW-1185">Reference proteome</keyword>
<feature type="chain" id="PRO_5017956521" description="Secreted protein" evidence="2">
    <location>
        <begin position="17"/>
        <end position="122"/>
    </location>
</feature>
<gene>
    <name evidence="3" type="ORF">P167DRAFT_135155</name>
</gene>
<sequence length="122" mass="13898">MKIACTLVFFIARCSCMPDLDYNSMYDSTPVRLFASTAFIICHSSFGAGVPVINARKDPFRKRAYRPLLSLSLDEPRSRTRISGLSNSLRTKKNHPLHLSWYSSLVLWSGLLFSTTNEQCRF</sequence>
<dbReference type="Proteomes" id="UP000277580">
    <property type="component" value="Unassembled WGS sequence"/>
</dbReference>
<evidence type="ECO:0000256" key="1">
    <source>
        <dbReference type="SAM" id="Phobius"/>
    </source>
</evidence>
<reference evidence="3 4" key="1">
    <citation type="journal article" date="2018" name="Nat. Ecol. Evol.">
        <title>Pezizomycetes genomes reveal the molecular basis of ectomycorrhizal truffle lifestyle.</title>
        <authorList>
            <person name="Murat C."/>
            <person name="Payen T."/>
            <person name="Noel B."/>
            <person name="Kuo A."/>
            <person name="Morin E."/>
            <person name="Chen J."/>
            <person name="Kohler A."/>
            <person name="Krizsan K."/>
            <person name="Balestrini R."/>
            <person name="Da Silva C."/>
            <person name="Montanini B."/>
            <person name="Hainaut M."/>
            <person name="Levati E."/>
            <person name="Barry K.W."/>
            <person name="Belfiori B."/>
            <person name="Cichocki N."/>
            <person name="Clum A."/>
            <person name="Dockter R.B."/>
            <person name="Fauchery L."/>
            <person name="Guy J."/>
            <person name="Iotti M."/>
            <person name="Le Tacon F."/>
            <person name="Lindquist E.A."/>
            <person name="Lipzen A."/>
            <person name="Malagnac F."/>
            <person name="Mello A."/>
            <person name="Molinier V."/>
            <person name="Miyauchi S."/>
            <person name="Poulain J."/>
            <person name="Riccioni C."/>
            <person name="Rubini A."/>
            <person name="Sitrit Y."/>
            <person name="Splivallo R."/>
            <person name="Traeger S."/>
            <person name="Wang M."/>
            <person name="Zifcakova L."/>
            <person name="Wipf D."/>
            <person name="Zambonelli A."/>
            <person name="Paolocci F."/>
            <person name="Nowrousian M."/>
            <person name="Ottonello S."/>
            <person name="Baldrian P."/>
            <person name="Spatafora J.W."/>
            <person name="Henrissat B."/>
            <person name="Nagy L.G."/>
            <person name="Aury J.M."/>
            <person name="Wincker P."/>
            <person name="Grigoriev I.V."/>
            <person name="Bonfante P."/>
            <person name="Martin F.M."/>
        </authorList>
    </citation>
    <scope>NUCLEOTIDE SEQUENCE [LARGE SCALE GENOMIC DNA]</scope>
    <source>
        <strain evidence="3 4">CCBAS932</strain>
    </source>
</reference>
<organism evidence="3 4">
    <name type="scientific">Morchella conica CCBAS932</name>
    <dbReference type="NCBI Taxonomy" id="1392247"/>
    <lineage>
        <taxon>Eukaryota</taxon>
        <taxon>Fungi</taxon>
        <taxon>Dikarya</taxon>
        <taxon>Ascomycota</taxon>
        <taxon>Pezizomycotina</taxon>
        <taxon>Pezizomycetes</taxon>
        <taxon>Pezizales</taxon>
        <taxon>Morchellaceae</taxon>
        <taxon>Morchella</taxon>
    </lineage>
</organism>
<keyword evidence="1" id="KW-1133">Transmembrane helix</keyword>